<keyword evidence="14" id="KW-1185">Reference proteome</keyword>
<dbReference type="PRINTS" id="PR00182">
    <property type="entry name" value="ECOLNEIPORIN"/>
</dbReference>
<evidence type="ECO:0000256" key="2">
    <source>
        <dbReference type="ARBA" id="ARBA00011233"/>
    </source>
</evidence>
<dbReference type="CDD" id="cd00342">
    <property type="entry name" value="gram_neg_porins"/>
    <property type="match status" value="1"/>
</dbReference>
<evidence type="ECO:0000256" key="8">
    <source>
        <dbReference type="ARBA" id="ARBA00023114"/>
    </source>
</evidence>
<dbReference type="GO" id="GO:0046930">
    <property type="term" value="C:pore complex"/>
    <property type="evidence" value="ECO:0007669"/>
    <property type="project" value="UniProtKB-KW"/>
</dbReference>
<dbReference type="PRINTS" id="PR00184">
    <property type="entry name" value="NEISSPPORIN"/>
</dbReference>
<dbReference type="SUPFAM" id="SSF56935">
    <property type="entry name" value="Porins"/>
    <property type="match status" value="1"/>
</dbReference>
<feature type="signal peptide" evidence="11">
    <location>
        <begin position="1"/>
        <end position="22"/>
    </location>
</feature>
<dbReference type="EMBL" id="FSRU01000001">
    <property type="protein sequence ID" value="SIO16167.1"/>
    <property type="molecule type" value="Genomic_DNA"/>
</dbReference>
<evidence type="ECO:0000256" key="1">
    <source>
        <dbReference type="ARBA" id="ARBA00004571"/>
    </source>
</evidence>
<dbReference type="InterPro" id="IPR023614">
    <property type="entry name" value="Porin_dom_sf"/>
</dbReference>
<keyword evidence="4" id="KW-1134">Transmembrane beta strand</keyword>
<comment type="subcellular location">
    <subcellularLocation>
        <location evidence="1">Cell outer membrane</location>
        <topology evidence="1">Multi-pass membrane protein</topology>
    </subcellularLocation>
</comment>
<feature type="chain" id="PRO_5012703781" evidence="11">
    <location>
        <begin position="23"/>
        <end position="401"/>
    </location>
</feature>
<evidence type="ECO:0000256" key="6">
    <source>
        <dbReference type="ARBA" id="ARBA00022729"/>
    </source>
</evidence>
<dbReference type="InterPro" id="IPR033900">
    <property type="entry name" value="Gram_neg_porin_domain"/>
</dbReference>
<keyword evidence="8" id="KW-0626">Porin</keyword>
<dbReference type="Pfam" id="PF13609">
    <property type="entry name" value="Porin_4"/>
    <property type="match status" value="1"/>
</dbReference>
<keyword evidence="3" id="KW-0813">Transport</keyword>
<dbReference type="GO" id="GO:0015288">
    <property type="term" value="F:porin activity"/>
    <property type="evidence" value="ECO:0007669"/>
    <property type="project" value="UniProtKB-KW"/>
</dbReference>
<keyword evidence="6 11" id="KW-0732">Signal</keyword>
<dbReference type="GO" id="GO:0034220">
    <property type="term" value="P:monoatomic ion transmembrane transport"/>
    <property type="evidence" value="ECO:0007669"/>
    <property type="project" value="InterPro"/>
</dbReference>
<evidence type="ECO:0000256" key="11">
    <source>
        <dbReference type="SAM" id="SignalP"/>
    </source>
</evidence>
<sequence length="401" mass="42150">MMIKKSLFALVTLNGLCAAAHAQSSVTLYGIVDAGLGYTSNQAVVQTAGKAGTPAVLVGKSNYAFASGTWYGSRWGLKGKEDLGDGLAAIFQLENGFNIGTGQLGQSSREFGRQAFVGLSSTKFGTLTMGRQYDPIVDFVGSIGPTSFLSGMAAHPGDLDNIDNQSRENNSFKYVTPSFRGLQLGALYGFGNQAGSLKNQSTWSLGGQYTNGPFALGAAYLQANNTYGPTGGTWTSSYDGTFSSSINQGFATAQNMQIVAASSSYLVGPVTLGLSYSNTQYKASSFSLFKGKETFNSAGATASWQIDPELRVAVGYDYTAGSSIEGQSAPKYNQFNLSSFYFLSKSTSLYAMVGYQKASGKTLDQYGNVVNATASIGDVANGISSAGDTQTLVRVGVRHNF</sequence>
<keyword evidence="9" id="KW-0472">Membrane</keyword>
<evidence type="ECO:0000313" key="14">
    <source>
        <dbReference type="Proteomes" id="UP000185151"/>
    </source>
</evidence>
<dbReference type="AlphaFoldDB" id="A0A1N6H924"/>
<evidence type="ECO:0000256" key="5">
    <source>
        <dbReference type="ARBA" id="ARBA00022692"/>
    </source>
</evidence>
<proteinExistence type="predicted"/>
<gene>
    <name evidence="13" type="ORF">SAMN05444165_1232</name>
</gene>
<dbReference type="PANTHER" id="PTHR34501:SF9">
    <property type="entry name" value="MAJOR OUTER MEMBRANE PROTEIN P.IA"/>
    <property type="match status" value="1"/>
</dbReference>
<feature type="domain" description="Porin" evidence="12">
    <location>
        <begin position="9"/>
        <end position="360"/>
    </location>
</feature>
<reference evidence="13 14" key="1">
    <citation type="submission" date="2016-11" db="EMBL/GenBank/DDBJ databases">
        <authorList>
            <person name="Jaros S."/>
            <person name="Januszkiewicz K."/>
            <person name="Wedrychowicz H."/>
        </authorList>
    </citation>
    <scope>NUCLEOTIDE SEQUENCE [LARGE SCALE GENOMIC DNA]</scope>
    <source>
        <strain evidence="13 14">GAS95</strain>
    </source>
</reference>
<dbReference type="InterPro" id="IPR002299">
    <property type="entry name" value="Porin_Neis"/>
</dbReference>
<accession>A0A1N6H924</accession>
<dbReference type="Gene3D" id="2.40.160.10">
    <property type="entry name" value="Porin"/>
    <property type="match status" value="1"/>
</dbReference>
<evidence type="ECO:0000256" key="4">
    <source>
        <dbReference type="ARBA" id="ARBA00022452"/>
    </source>
</evidence>
<evidence type="ECO:0000256" key="3">
    <source>
        <dbReference type="ARBA" id="ARBA00022448"/>
    </source>
</evidence>
<dbReference type="PANTHER" id="PTHR34501">
    <property type="entry name" value="PROTEIN YDDL-RELATED"/>
    <property type="match status" value="1"/>
</dbReference>
<comment type="subunit">
    <text evidence="2">Homotrimer.</text>
</comment>
<protein>
    <submittedName>
        <fullName evidence="13">Outer membrane protein (Porin)</fullName>
    </submittedName>
</protein>
<evidence type="ECO:0000313" key="13">
    <source>
        <dbReference type="EMBL" id="SIO16167.1"/>
    </source>
</evidence>
<dbReference type="InterPro" id="IPR050298">
    <property type="entry name" value="Gram-neg_bact_OMP"/>
</dbReference>
<evidence type="ECO:0000256" key="10">
    <source>
        <dbReference type="ARBA" id="ARBA00023237"/>
    </source>
</evidence>
<name>A0A1N6H924_9BURK</name>
<organism evidence="13 14">
    <name type="scientific">Paraburkholderia phenazinium</name>
    <dbReference type="NCBI Taxonomy" id="60549"/>
    <lineage>
        <taxon>Bacteria</taxon>
        <taxon>Pseudomonadati</taxon>
        <taxon>Pseudomonadota</taxon>
        <taxon>Betaproteobacteria</taxon>
        <taxon>Burkholderiales</taxon>
        <taxon>Burkholderiaceae</taxon>
        <taxon>Paraburkholderia</taxon>
    </lineage>
</organism>
<dbReference type="Proteomes" id="UP000185151">
    <property type="component" value="Unassembled WGS sequence"/>
</dbReference>
<evidence type="ECO:0000259" key="12">
    <source>
        <dbReference type="Pfam" id="PF13609"/>
    </source>
</evidence>
<keyword evidence="5" id="KW-0812">Transmembrane</keyword>
<keyword evidence="7" id="KW-0406">Ion transport</keyword>
<dbReference type="InterPro" id="IPR001702">
    <property type="entry name" value="Porin_Gram-ve"/>
</dbReference>
<evidence type="ECO:0000256" key="9">
    <source>
        <dbReference type="ARBA" id="ARBA00023136"/>
    </source>
</evidence>
<evidence type="ECO:0000256" key="7">
    <source>
        <dbReference type="ARBA" id="ARBA00023065"/>
    </source>
</evidence>
<keyword evidence="10" id="KW-0998">Cell outer membrane</keyword>
<dbReference type="GO" id="GO:0009279">
    <property type="term" value="C:cell outer membrane"/>
    <property type="evidence" value="ECO:0007669"/>
    <property type="project" value="UniProtKB-SubCell"/>
</dbReference>